<comment type="caution">
    <text evidence="2">The sequence shown here is derived from an EMBL/GenBank/DDBJ whole genome shotgun (WGS) entry which is preliminary data.</text>
</comment>
<evidence type="ECO:0000313" key="2">
    <source>
        <dbReference type="EMBL" id="KAK1373512.1"/>
    </source>
</evidence>
<dbReference type="GO" id="GO:0003676">
    <property type="term" value="F:nucleic acid binding"/>
    <property type="evidence" value="ECO:0007669"/>
    <property type="project" value="InterPro"/>
</dbReference>
<dbReference type="GO" id="GO:0004523">
    <property type="term" value="F:RNA-DNA hybrid ribonuclease activity"/>
    <property type="evidence" value="ECO:0007669"/>
    <property type="project" value="InterPro"/>
</dbReference>
<evidence type="ECO:0000259" key="1">
    <source>
        <dbReference type="Pfam" id="PF13456"/>
    </source>
</evidence>
<sequence length="179" mass="20622">MEYTWKTPDEGFVKLNVHFVEPDFPLPNGNLNGLGVIVRDETGAKLWSAMGPVNGLNEHQAIIWGVQAGVIRALNMGFDRTHIETDNREAYDIIRFQEQVVIPQNLEDAMSQFNTFFYNHFKEDMTIRRVYFIPLAMNRTEEHLAQYGMENLSSFVQAPRNFGSIQHFVDRDMGLTLPL</sequence>
<organism evidence="2 3">
    <name type="scientific">Heracleum sosnowskyi</name>
    <dbReference type="NCBI Taxonomy" id="360622"/>
    <lineage>
        <taxon>Eukaryota</taxon>
        <taxon>Viridiplantae</taxon>
        <taxon>Streptophyta</taxon>
        <taxon>Embryophyta</taxon>
        <taxon>Tracheophyta</taxon>
        <taxon>Spermatophyta</taxon>
        <taxon>Magnoliopsida</taxon>
        <taxon>eudicotyledons</taxon>
        <taxon>Gunneridae</taxon>
        <taxon>Pentapetalae</taxon>
        <taxon>asterids</taxon>
        <taxon>campanulids</taxon>
        <taxon>Apiales</taxon>
        <taxon>Apiaceae</taxon>
        <taxon>Apioideae</taxon>
        <taxon>apioid superclade</taxon>
        <taxon>Tordylieae</taxon>
        <taxon>Tordyliinae</taxon>
        <taxon>Heracleum</taxon>
    </lineage>
</organism>
<dbReference type="AlphaFoldDB" id="A0AAD8HW34"/>
<accession>A0AAD8HW34</accession>
<dbReference type="InterPro" id="IPR002156">
    <property type="entry name" value="RNaseH_domain"/>
</dbReference>
<protein>
    <recommendedName>
        <fullName evidence="1">RNase H type-1 domain-containing protein</fullName>
    </recommendedName>
</protein>
<dbReference type="InterPro" id="IPR053151">
    <property type="entry name" value="RNase_H-like"/>
</dbReference>
<proteinExistence type="predicted"/>
<gene>
    <name evidence="2" type="ORF">POM88_029705</name>
</gene>
<reference evidence="2" key="2">
    <citation type="submission" date="2023-05" db="EMBL/GenBank/DDBJ databases">
        <authorList>
            <person name="Schelkunov M.I."/>
        </authorList>
    </citation>
    <scope>NUCLEOTIDE SEQUENCE</scope>
    <source>
        <strain evidence="2">Hsosn_3</strain>
        <tissue evidence="2">Leaf</tissue>
    </source>
</reference>
<dbReference type="PANTHER" id="PTHR47723">
    <property type="entry name" value="OS05G0353850 PROTEIN"/>
    <property type="match status" value="1"/>
</dbReference>
<feature type="domain" description="RNase H type-1" evidence="1">
    <location>
        <begin position="33"/>
        <end position="111"/>
    </location>
</feature>
<dbReference type="PANTHER" id="PTHR47723:SF21">
    <property type="entry name" value="POLYNUCLEOTIDYL TRANSFERASE, RIBONUCLEASE H-LIKE SUPERFAMILY PROTEIN"/>
    <property type="match status" value="1"/>
</dbReference>
<dbReference type="Pfam" id="PF13456">
    <property type="entry name" value="RVT_3"/>
    <property type="match status" value="1"/>
</dbReference>
<reference evidence="2" key="1">
    <citation type="submission" date="2023-02" db="EMBL/GenBank/DDBJ databases">
        <title>Genome of toxic invasive species Heracleum sosnowskyi carries increased number of genes despite the absence of recent whole-genome duplications.</title>
        <authorList>
            <person name="Schelkunov M."/>
            <person name="Shtratnikova V."/>
            <person name="Makarenko M."/>
            <person name="Klepikova A."/>
            <person name="Omelchenko D."/>
            <person name="Novikova G."/>
            <person name="Obukhova E."/>
            <person name="Bogdanov V."/>
            <person name="Penin A."/>
            <person name="Logacheva M."/>
        </authorList>
    </citation>
    <scope>NUCLEOTIDE SEQUENCE</scope>
    <source>
        <strain evidence="2">Hsosn_3</strain>
        <tissue evidence="2">Leaf</tissue>
    </source>
</reference>
<dbReference type="Proteomes" id="UP001237642">
    <property type="component" value="Unassembled WGS sequence"/>
</dbReference>
<evidence type="ECO:0000313" key="3">
    <source>
        <dbReference type="Proteomes" id="UP001237642"/>
    </source>
</evidence>
<dbReference type="EMBL" id="JAUIZM010000007">
    <property type="protein sequence ID" value="KAK1373512.1"/>
    <property type="molecule type" value="Genomic_DNA"/>
</dbReference>
<name>A0AAD8HW34_9APIA</name>
<keyword evidence="3" id="KW-1185">Reference proteome</keyword>